<dbReference type="Pfam" id="PF13344">
    <property type="entry name" value="Hydrolase_6"/>
    <property type="match status" value="1"/>
</dbReference>
<accession>A0A286GLW8</accession>
<name>A0A286GLW8_9PROT</name>
<dbReference type="InterPro" id="IPR006357">
    <property type="entry name" value="HAD-SF_hydro_IIA"/>
</dbReference>
<evidence type="ECO:0000313" key="2">
    <source>
        <dbReference type="Proteomes" id="UP000219621"/>
    </source>
</evidence>
<dbReference type="InterPro" id="IPR006356">
    <property type="entry name" value="HAD-SF_hydro_IIA_hyp3"/>
</dbReference>
<dbReference type="Gene3D" id="3.40.50.1000">
    <property type="entry name" value="HAD superfamily/HAD-like"/>
    <property type="match status" value="2"/>
</dbReference>
<sequence length="294" mass="31590">MPETIPGHSGLRALADRYDAFILDLWGVVHDGQTPYPDAVATLAALKDAGKPVIMLSNAPRRSVVVENAMTAMGIDRALYDQVLSSGEAVRMELERPRDPFYAGLGDTVYYLGRRGDESVLEGLPPFRMVDDPAEASWILDTGPRSFEQTLDDLEPELRALAARKLPLVCANPDRVVIRAGKRILCAGAMADRYEELGGGPVSWRGKPDPAVYELCLERLGLGDRSRVATVGDSFHTDIAGGTAAGIDTILCTAGIHGEELGVGYGDLADPARVAEVAAREGVTPTAYVPAFRW</sequence>
<dbReference type="Pfam" id="PF13242">
    <property type="entry name" value="Hydrolase_like"/>
    <property type="match status" value="1"/>
</dbReference>
<dbReference type="Proteomes" id="UP000219621">
    <property type="component" value="Unassembled WGS sequence"/>
</dbReference>
<dbReference type="EMBL" id="OCNJ01000005">
    <property type="protein sequence ID" value="SOD96510.1"/>
    <property type="molecule type" value="Genomic_DNA"/>
</dbReference>
<proteinExistence type="predicted"/>
<evidence type="ECO:0000313" key="1">
    <source>
        <dbReference type="EMBL" id="SOD96510.1"/>
    </source>
</evidence>
<dbReference type="OrthoDB" id="9791073at2"/>
<keyword evidence="2" id="KW-1185">Reference proteome</keyword>
<gene>
    <name evidence="1" type="ORF">SAMN05421508_105369</name>
</gene>
<dbReference type="PANTHER" id="PTHR19288:SF90">
    <property type="entry name" value="OS08G0542600 PROTEIN"/>
    <property type="match status" value="1"/>
</dbReference>
<dbReference type="CDD" id="cd07525">
    <property type="entry name" value="HAD_like"/>
    <property type="match status" value="1"/>
</dbReference>
<dbReference type="AlphaFoldDB" id="A0A286GLW8"/>
<dbReference type="GO" id="GO:0005737">
    <property type="term" value="C:cytoplasm"/>
    <property type="evidence" value="ECO:0007669"/>
    <property type="project" value="TreeGrafter"/>
</dbReference>
<keyword evidence="1" id="KW-0378">Hydrolase</keyword>
<dbReference type="GO" id="GO:0016791">
    <property type="term" value="F:phosphatase activity"/>
    <property type="evidence" value="ECO:0007669"/>
    <property type="project" value="TreeGrafter"/>
</dbReference>
<dbReference type="InterPro" id="IPR023214">
    <property type="entry name" value="HAD_sf"/>
</dbReference>
<dbReference type="InterPro" id="IPR036412">
    <property type="entry name" value="HAD-like_sf"/>
</dbReference>
<dbReference type="NCBIfam" id="TIGR01460">
    <property type="entry name" value="HAD-SF-IIA"/>
    <property type="match status" value="1"/>
</dbReference>
<dbReference type="NCBIfam" id="TIGR01459">
    <property type="entry name" value="HAD-SF-IIA-hyp4"/>
    <property type="match status" value="1"/>
</dbReference>
<dbReference type="SUPFAM" id="SSF56784">
    <property type="entry name" value="HAD-like"/>
    <property type="match status" value="1"/>
</dbReference>
<reference evidence="1 2" key="1">
    <citation type="submission" date="2017-09" db="EMBL/GenBank/DDBJ databases">
        <authorList>
            <person name="Ehlers B."/>
            <person name="Leendertz F.H."/>
        </authorList>
    </citation>
    <scope>NUCLEOTIDE SEQUENCE [LARGE SCALE GENOMIC DNA]</scope>
    <source>
        <strain evidence="1 2">USBA 140</strain>
    </source>
</reference>
<organism evidence="1 2">
    <name type="scientific">Caenispirillum bisanense</name>
    <dbReference type="NCBI Taxonomy" id="414052"/>
    <lineage>
        <taxon>Bacteria</taxon>
        <taxon>Pseudomonadati</taxon>
        <taxon>Pseudomonadota</taxon>
        <taxon>Alphaproteobacteria</taxon>
        <taxon>Rhodospirillales</taxon>
        <taxon>Novispirillaceae</taxon>
        <taxon>Caenispirillum</taxon>
    </lineage>
</organism>
<protein>
    <submittedName>
        <fullName evidence="1">HAD-superfamily class IIA hydrolase, TIGR01459</fullName>
    </submittedName>
</protein>
<dbReference type="RefSeq" id="WP_097279734.1">
    <property type="nucleotide sequence ID" value="NZ_OCNJ01000005.1"/>
</dbReference>
<dbReference type="PANTHER" id="PTHR19288">
    <property type="entry name" value="4-NITROPHENYLPHOSPHATASE-RELATED"/>
    <property type="match status" value="1"/>
</dbReference>